<reference evidence="1 2" key="2">
    <citation type="journal article" date="2022" name="Mol. Ecol. Resour.">
        <title>The genomes of chicory, endive, great burdock and yacon provide insights into Asteraceae paleo-polyploidization history and plant inulin production.</title>
        <authorList>
            <person name="Fan W."/>
            <person name="Wang S."/>
            <person name="Wang H."/>
            <person name="Wang A."/>
            <person name="Jiang F."/>
            <person name="Liu H."/>
            <person name="Zhao H."/>
            <person name="Xu D."/>
            <person name="Zhang Y."/>
        </authorList>
    </citation>
    <scope>NUCLEOTIDE SEQUENCE [LARGE SCALE GENOMIC DNA]</scope>
    <source>
        <strain evidence="2">cv. Yunnan</strain>
        <tissue evidence="1">Leaves</tissue>
    </source>
</reference>
<reference evidence="2" key="1">
    <citation type="journal article" date="2022" name="Mol. Ecol. Resour.">
        <title>The genomes of chicory, endive, great burdock and yacon provide insights into Asteraceae palaeo-polyploidization history and plant inulin production.</title>
        <authorList>
            <person name="Fan W."/>
            <person name="Wang S."/>
            <person name="Wang H."/>
            <person name="Wang A."/>
            <person name="Jiang F."/>
            <person name="Liu H."/>
            <person name="Zhao H."/>
            <person name="Xu D."/>
            <person name="Zhang Y."/>
        </authorList>
    </citation>
    <scope>NUCLEOTIDE SEQUENCE [LARGE SCALE GENOMIC DNA]</scope>
    <source>
        <strain evidence="2">cv. Yunnan</strain>
    </source>
</reference>
<sequence>MTLIPYIIGMYTPPTSPVAQEPDVPTIPSQEPKKRRLIPTDNTIVYDEPFHVRVRGNQSDQRIERLTTGLGETDRVHDNLVAAFHELEKRVNVLEFDLGAAENRIEEQEAQLVAANAAGDA</sequence>
<evidence type="ECO:0000313" key="2">
    <source>
        <dbReference type="Proteomes" id="UP001056120"/>
    </source>
</evidence>
<name>A0ACB9JQH1_9ASTR</name>
<protein>
    <submittedName>
        <fullName evidence="1">Uncharacterized protein</fullName>
    </submittedName>
</protein>
<organism evidence="1 2">
    <name type="scientific">Smallanthus sonchifolius</name>
    <dbReference type="NCBI Taxonomy" id="185202"/>
    <lineage>
        <taxon>Eukaryota</taxon>
        <taxon>Viridiplantae</taxon>
        <taxon>Streptophyta</taxon>
        <taxon>Embryophyta</taxon>
        <taxon>Tracheophyta</taxon>
        <taxon>Spermatophyta</taxon>
        <taxon>Magnoliopsida</taxon>
        <taxon>eudicotyledons</taxon>
        <taxon>Gunneridae</taxon>
        <taxon>Pentapetalae</taxon>
        <taxon>asterids</taxon>
        <taxon>campanulids</taxon>
        <taxon>Asterales</taxon>
        <taxon>Asteraceae</taxon>
        <taxon>Asteroideae</taxon>
        <taxon>Heliantheae alliance</taxon>
        <taxon>Millerieae</taxon>
        <taxon>Smallanthus</taxon>
    </lineage>
</organism>
<evidence type="ECO:0000313" key="1">
    <source>
        <dbReference type="EMBL" id="KAI3822260.1"/>
    </source>
</evidence>
<dbReference type="Proteomes" id="UP001056120">
    <property type="component" value="Linkage Group LG03"/>
</dbReference>
<gene>
    <name evidence="1" type="ORF">L1987_09847</name>
</gene>
<dbReference type="EMBL" id="CM042020">
    <property type="protein sequence ID" value="KAI3822260.1"/>
    <property type="molecule type" value="Genomic_DNA"/>
</dbReference>
<keyword evidence="2" id="KW-1185">Reference proteome</keyword>
<comment type="caution">
    <text evidence="1">The sequence shown here is derived from an EMBL/GenBank/DDBJ whole genome shotgun (WGS) entry which is preliminary data.</text>
</comment>
<proteinExistence type="predicted"/>
<accession>A0ACB9JQH1</accession>